<sequence>MAGALVPRLARAYPRALALVDDAAATGEAGGVVTTWLGRSSPPPSAEWTRVQHTAWGAEGTTAQQAEARRLARDWGRFTRNFVVQGSAAEWALSWMAYTRSALANSRAHLAFFMHDELVVHAPQEEADLVRAVLAEAAVSASRLLFPGHGDLVPLDLVVTESYADLEEESSSSTSVIESSLAEGASGSSVNPASS</sequence>
<dbReference type="GO" id="GO:0003677">
    <property type="term" value="F:DNA binding"/>
    <property type="evidence" value="ECO:0007669"/>
    <property type="project" value="InterPro"/>
</dbReference>
<organism evidence="3 4">
    <name type="scientific">Serinibacter salmoneus</name>
    <dbReference type="NCBI Taxonomy" id="556530"/>
    <lineage>
        <taxon>Bacteria</taxon>
        <taxon>Bacillati</taxon>
        <taxon>Actinomycetota</taxon>
        <taxon>Actinomycetes</taxon>
        <taxon>Micrococcales</taxon>
        <taxon>Beutenbergiaceae</taxon>
        <taxon>Serinibacter</taxon>
    </lineage>
</organism>
<evidence type="ECO:0000313" key="3">
    <source>
        <dbReference type="EMBL" id="PFG20443.1"/>
    </source>
</evidence>
<dbReference type="AlphaFoldDB" id="A0A2A9D1C2"/>
<protein>
    <submittedName>
        <fullName evidence="3">DNA polymerase-1</fullName>
    </submittedName>
</protein>
<reference evidence="3 4" key="1">
    <citation type="submission" date="2017-10" db="EMBL/GenBank/DDBJ databases">
        <title>Sequencing the genomes of 1000 actinobacteria strains.</title>
        <authorList>
            <person name="Klenk H.-P."/>
        </authorList>
    </citation>
    <scope>NUCLEOTIDE SEQUENCE [LARGE SCALE GENOMIC DNA]</scope>
    <source>
        <strain evidence="3 4">DSM 21801</strain>
    </source>
</reference>
<evidence type="ECO:0000259" key="2">
    <source>
        <dbReference type="Pfam" id="PF00476"/>
    </source>
</evidence>
<comment type="caution">
    <text evidence="3">The sequence shown here is derived from an EMBL/GenBank/DDBJ whole genome shotgun (WGS) entry which is preliminary data.</text>
</comment>
<dbReference type="GO" id="GO:0006260">
    <property type="term" value="P:DNA replication"/>
    <property type="evidence" value="ECO:0007669"/>
    <property type="project" value="InterPro"/>
</dbReference>
<accession>A0A2A9D1C2</accession>
<evidence type="ECO:0000313" key="4">
    <source>
        <dbReference type="Proteomes" id="UP000224915"/>
    </source>
</evidence>
<dbReference type="GO" id="GO:0003887">
    <property type="term" value="F:DNA-directed DNA polymerase activity"/>
    <property type="evidence" value="ECO:0007669"/>
    <property type="project" value="InterPro"/>
</dbReference>
<gene>
    <name evidence="3" type="ORF">ATL40_2041</name>
</gene>
<evidence type="ECO:0000256" key="1">
    <source>
        <dbReference type="SAM" id="MobiDB-lite"/>
    </source>
</evidence>
<feature type="domain" description="DNA-directed DNA polymerase family A palm" evidence="2">
    <location>
        <begin position="5"/>
        <end position="141"/>
    </location>
</feature>
<dbReference type="SUPFAM" id="SSF56672">
    <property type="entry name" value="DNA/RNA polymerases"/>
    <property type="match status" value="1"/>
</dbReference>
<feature type="compositionally biased region" description="Low complexity" evidence="1">
    <location>
        <begin position="171"/>
        <end position="189"/>
    </location>
</feature>
<feature type="region of interest" description="Disordered" evidence="1">
    <location>
        <begin position="167"/>
        <end position="195"/>
    </location>
</feature>
<dbReference type="Pfam" id="PF00476">
    <property type="entry name" value="DNA_pol_A"/>
    <property type="match status" value="1"/>
</dbReference>
<name>A0A2A9D1C2_9MICO</name>
<proteinExistence type="predicted"/>
<keyword evidence="4" id="KW-1185">Reference proteome</keyword>
<dbReference type="EMBL" id="PDJD01000001">
    <property type="protein sequence ID" value="PFG20443.1"/>
    <property type="molecule type" value="Genomic_DNA"/>
</dbReference>
<dbReference type="InterPro" id="IPR043502">
    <property type="entry name" value="DNA/RNA_pol_sf"/>
</dbReference>
<dbReference type="InterPro" id="IPR001098">
    <property type="entry name" value="DNA-dir_DNA_pol_A_palm_dom"/>
</dbReference>
<dbReference type="Gene3D" id="3.30.70.370">
    <property type="match status" value="1"/>
</dbReference>
<dbReference type="Proteomes" id="UP000224915">
    <property type="component" value="Unassembled WGS sequence"/>
</dbReference>